<feature type="transmembrane region" description="Helical" evidence="6">
    <location>
        <begin position="222"/>
        <end position="248"/>
    </location>
</feature>
<feature type="transmembrane region" description="Helical" evidence="6">
    <location>
        <begin position="340"/>
        <end position="362"/>
    </location>
</feature>
<evidence type="ECO:0000313" key="7">
    <source>
        <dbReference type="EMBL" id="MTR77699.1"/>
    </source>
</evidence>
<evidence type="ECO:0000256" key="2">
    <source>
        <dbReference type="ARBA" id="ARBA00022475"/>
    </source>
</evidence>
<evidence type="ECO:0000256" key="5">
    <source>
        <dbReference type="ARBA" id="ARBA00023136"/>
    </source>
</evidence>
<dbReference type="GO" id="GO:0022857">
    <property type="term" value="F:transmembrane transporter activity"/>
    <property type="evidence" value="ECO:0007669"/>
    <property type="project" value="InterPro"/>
</dbReference>
<comment type="subcellular location">
    <subcellularLocation>
        <location evidence="1">Cell membrane</location>
        <topology evidence="1">Multi-pass membrane protein</topology>
    </subcellularLocation>
</comment>
<dbReference type="PANTHER" id="PTHR42770:SF18">
    <property type="entry name" value="ARGININE_AGMATINE ANTIPORTER"/>
    <property type="match status" value="1"/>
</dbReference>
<dbReference type="RefSeq" id="WP_055148395.1">
    <property type="nucleotide sequence ID" value="NZ_JAJBOB010000017.1"/>
</dbReference>
<protein>
    <submittedName>
        <fullName evidence="7">Amino acid permease</fullName>
    </submittedName>
</protein>
<reference evidence="7 8" key="1">
    <citation type="journal article" date="2019" name="Nat. Med.">
        <title>A library of human gut bacterial isolates paired with longitudinal multiomics data enables mechanistic microbiome research.</title>
        <authorList>
            <person name="Poyet M."/>
            <person name="Groussin M."/>
            <person name="Gibbons S.M."/>
            <person name="Avila-Pacheco J."/>
            <person name="Jiang X."/>
            <person name="Kearney S.M."/>
            <person name="Perrotta A.R."/>
            <person name="Berdy B."/>
            <person name="Zhao S."/>
            <person name="Lieberman T.D."/>
            <person name="Swanson P.K."/>
            <person name="Smith M."/>
            <person name="Roesemann S."/>
            <person name="Alexander J.E."/>
            <person name="Rich S.A."/>
            <person name="Livny J."/>
            <person name="Vlamakis H."/>
            <person name="Clish C."/>
            <person name="Bullock K."/>
            <person name="Deik A."/>
            <person name="Scott J."/>
            <person name="Pierce K.A."/>
            <person name="Xavier R.J."/>
            <person name="Alm E.J."/>
        </authorList>
    </citation>
    <scope>NUCLEOTIDE SEQUENCE [LARGE SCALE GENOMIC DNA]</scope>
    <source>
        <strain evidence="7 8">BIOML-A1</strain>
    </source>
</reference>
<evidence type="ECO:0000256" key="3">
    <source>
        <dbReference type="ARBA" id="ARBA00022692"/>
    </source>
</evidence>
<gene>
    <name evidence="7" type="ORF">GMD21_13715</name>
</gene>
<feature type="transmembrane region" description="Helical" evidence="6">
    <location>
        <begin position="40"/>
        <end position="58"/>
    </location>
</feature>
<keyword evidence="5 6" id="KW-0472">Membrane</keyword>
<dbReference type="GeneID" id="303259778"/>
<comment type="caution">
    <text evidence="7">The sequence shown here is derived from an EMBL/GenBank/DDBJ whole genome shotgun (WGS) entry which is preliminary data.</text>
</comment>
<dbReference type="EMBL" id="WNAF01000012">
    <property type="protein sequence ID" value="MTR77699.1"/>
    <property type="molecule type" value="Genomic_DNA"/>
</dbReference>
<dbReference type="GO" id="GO:0005886">
    <property type="term" value="C:plasma membrane"/>
    <property type="evidence" value="ECO:0007669"/>
    <property type="project" value="UniProtKB-SubCell"/>
</dbReference>
<feature type="transmembrane region" description="Helical" evidence="6">
    <location>
        <begin position="153"/>
        <end position="170"/>
    </location>
</feature>
<sequence length="427" mass="45702">MNEKKWNLKTIVLYGINCVVGSGIFLLPGSAYQLMGPSSLLAYLFVLILVMSVALCFAECGSMFEQSGGPYLYAREAFGDFFGYEVGVMKWIVSIIAWATMAVGFTTALSAIFPAAADPFVNKAIAIGIITVLSIINLFGVNIMAYLNNISTIAKMIPMVIFVIGGLFFLKGSNFTPFLKDGMNMNSISAAVITVFYAFTGFENVGVAAGDMENPKKNVPKALIISMSIVSVIYFLIQFNCIGTLGTNLSGTSTPVADAMGTFLGNKGALLVTLGTLVSIAGLNICGSFNTPRCAQALADGGLLPKTLSKCNRRKVPYVAVFITGMLAVLLTLTGSFTELAAISVISRFSQYIPTCLAVIALRKKSDGKKDGYRVPLGYTFPVIAILASIWLIFHTEVYKLIAGLGAMVVVAPIYFIMKKRKSAELS</sequence>
<feature type="transmembrane region" description="Helical" evidence="6">
    <location>
        <begin position="91"/>
        <end position="113"/>
    </location>
</feature>
<evidence type="ECO:0000256" key="1">
    <source>
        <dbReference type="ARBA" id="ARBA00004651"/>
    </source>
</evidence>
<dbReference type="PIRSF" id="PIRSF006060">
    <property type="entry name" value="AA_transporter"/>
    <property type="match status" value="1"/>
</dbReference>
<dbReference type="AlphaFoldDB" id="A0A844KG95"/>
<dbReference type="InterPro" id="IPR002293">
    <property type="entry name" value="AA/rel_permease1"/>
</dbReference>
<organism evidence="7 8">
    <name type="scientific">Mediterraneibacter faecis</name>
    <dbReference type="NCBI Taxonomy" id="592978"/>
    <lineage>
        <taxon>Bacteria</taxon>
        <taxon>Bacillati</taxon>
        <taxon>Bacillota</taxon>
        <taxon>Clostridia</taxon>
        <taxon>Lachnospirales</taxon>
        <taxon>Lachnospiraceae</taxon>
        <taxon>Mediterraneibacter</taxon>
    </lineage>
</organism>
<feature type="transmembrane region" description="Helical" evidence="6">
    <location>
        <begin position="400"/>
        <end position="418"/>
    </location>
</feature>
<evidence type="ECO:0000256" key="4">
    <source>
        <dbReference type="ARBA" id="ARBA00022989"/>
    </source>
</evidence>
<feature type="transmembrane region" description="Helical" evidence="6">
    <location>
        <begin position="190"/>
        <end position="210"/>
    </location>
</feature>
<feature type="transmembrane region" description="Helical" evidence="6">
    <location>
        <begin position="316"/>
        <end position="334"/>
    </location>
</feature>
<keyword evidence="8" id="KW-1185">Reference proteome</keyword>
<proteinExistence type="predicted"/>
<evidence type="ECO:0000313" key="8">
    <source>
        <dbReference type="Proteomes" id="UP000448177"/>
    </source>
</evidence>
<dbReference type="InterPro" id="IPR050367">
    <property type="entry name" value="APC_superfamily"/>
</dbReference>
<keyword evidence="4 6" id="KW-1133">Transmembrane helix</keyword>
<name>A0A844KG95_9FIRM</name>
<dbReference type="Pfam" id="PF13520">
    <property type="entry name" value="AA_permease_2"/>
    <property type="match status" value="1"/>
</dbReference>
<evidence type="ECO:0000256" key="6">
    <source>
        <dbReference type="SAM" id="Phobius"/>
    </source>
</evidence>
<feature type="transmembrane region" description="Helical" evidence="6">
    <location>
        <begin position="12"/>
        <end position="34"/>
    </location>
</feature>
<dbReference type="Gene3D" id="1.20.1740.10">
    <property type="entry name" value="Amino acid/polyamine transporter I"/>
    <property type="match status" value="1"/>
</dbReference>
<feature type="transmembrane region" description="Helical" evidence="6">
    <location>
        <begin position="374"/>
        <end position="394"/>
    </location>
</feature>
<feature type="transmembrane region" description="Helical" evidence="6">
    <location>
        <begin position="125"/>
        <end position="146"/>
    </location>
</feature>
<accession>A0A844KG95</accession>
<keyword evidence="2" id="KW-1003">Cell membrane</keyword>
<keyword evidence="3 6" id="KW-0812">Transmembrane</keyword>
<feature type="transmembrane region" description="Helical" evidence="6">
    <location>
        <begin position="268"/>
        <end position="286"/>
    </location>
</feature>
<dbReference type="PANTHER" id="PTHR42770">
    <property type="entry name" value="AMINO ACID TRANSPORTER-RELATED"/>
    <property type="match status" value="1"/>
</dbReference>
<dbReference type="Proteomes" id="UP000448177">
    <property type="component" value="Unassembled WGS sequence"/>
</dbReference>